<sequence>MGDALTFTSSIHQIGTIVARCPLSYSCMVLFLLLFHPVVHFEIGSKVRYVILCFLCIPRTHKMLLPSCLQNCMWLPFLLVVCVGFLIVFSARRYQIGPSTHWDMLSGMS</sequence>
<dbReference type="Proteomes" id="UP001174677">
    <property type="component" value="Chromosome 11"/>
</dbReference>
<gene>
    <name evidence="2" type="ORF">P3X46_020653</name>
</gene>
<accession>A0ABQ9LMI6</accession>
<dbReference type="EMBL" id="JARPOI010000011">
    <property type="protein sequence ID" value="KAJ9169192.1"/>
    <property type="molecule type" value="Genomic_DNA"/>
</dbReference>
<feature type="transmembrane region" description="Helical" evidence="1">
    <location>
        <begin position="73"/>
        <end position="91"/>
    </location>
</feature>
<keyword evidence="3" id="KW-1185">Reference proteome</keyword>
<evidence type="ECO:0000313" key="2">
    <source>
        <dbReference type="EMBL" id="KAJ9169192.1"/>
    </source>
</evidence>
<evidence type="ECO:0000256" key="1">
    <source>
        <dbReference type="SAM" id="Phobius"/>
    </source>
</evidence>
<comment type="caution">
    <text evidence="2">The sequence shown here is derived from an EMBL/GenBank/DDBJ whole genome shotgun (WGS) entry which is preliminary data.</text>
</comment>
<feature type="transmembrane region" description="Helical" evidence="1">
    <location>
        <begin position="21"/>
        <end position="39"/>
    </location>
</feature>
<name>A0ABQ9LMI6_HEVBR</name>
<protein>
    <submittedName>
        <fullName evidence="2">Uncharacterized protein</fullName>
    </submittedName>
</protein>
<organism evidence="2 3">
    <name type="scientific">Hevea brasiliensis</name>
    <name type="common">Para rubber tree</name>
    <name type="synonym">Siphonia brasiliensis</name>
    <dbReference type="NCBI Taxonomy" id="3981"/>
    <lineage>
        <taxon>Eukaryota</taxon>
        <taxon>Viridiplantae</taxon>
        <taxon>Streptophyta</taxon>
        <taxon>Embryophyta</taxon>
        <taxon>Tracheophyta</taxon>
        <taxon>Spermatophyta</taxon>
        <taxon>Magnoliopsida</taxon>
        <taxon>eudicotyledons</taxon>
        <taxon>Gunneridae</taxon>
        <taxon>Pentapetalae</taxon>
        <taxon>rosids</taxon>
        <taxon>fabids</taxon>
        <taxon>Malpighiales</taxon>
        <taxon>Euphorbiaceae</taxon>
        <taxon>Crotonoideae</taxon>
        <taxon>Micrandreae</taxon>
        <taxon>Hevea</taxon>
    </lineage>
</organism>
<keyword evidence="1" id="KW-0472">Membrane</keyword>
<reference evidence="2" key="1">
    <citation type="journal article" date="2023" name="Plant Biotechnol. J.">
        <title>Chromosome-level wild Hevea brasiliensis genome provides new tools for genomic-assisted breeding and valuable loci to elevate rubber yield.</title>
        <authorList>
            <person name="Cheng H."/>
            <person name="Song X."/>
            <person name="Hu Y."/>
            <person name="Wu T."/>
            <person name="Yang Q."/>
            <person name="An Z."/>
            <person name="Feng S."/>
            <person name="Deng Z."/>
            <person name="Wu W."/>
            <person name="Zeng X."/>
            <person name="Tu M."/>
            <person name="Wang X."/>
            <person name="Huang H."/>
        </authorList>
    </citation>
    <scope>NUCLEOTIDE SEQUENCE</scope>
    <source>
        <strain evidence="2">MT/VB/25A 57/8</strain>
    </source>
</reference>
<evidence type="ECO:0000313" key="3">
    <source>
        <dbReference type="Proteomes" id="UP001174677"/>
    </source>
</evidence>
<proteinExistence type="predicted"/>
<keyword evidence="1" id="KW-0812">Transmembrane</keyword>
<keyword evidence="1" id="KW-1133">Transmembrane helix</keyword>